<gene>
    <name evidence="1" type="ORF">SKAU_G00274600</name>
</gene>
<evidence type="ECO:0000313" key="2">
    <source>
        <dbReference type="Proteomes" id="UP001152622"/>
    </source>
</evidence>
<dbReference type="InterPro" id="IPR052055">
    <property type="entry name" value="Hepadnavirus_pol/RT"/>
</dbReference>
<dbReference type="SUPFAM" id="SSF56672">
    <property type="entry name" value="DNA/RNA polymerases"/>
    <property type="match status" value="1"/>
</dbReference>
<sequence>MPPGVAGSGIGPLDHLHHDPGFPGAIFPQAPCFKDSYLYQGVGSPVYRSSPLSWPKGQSERSSKATGRLVSTPCFVVPKQDGGLRPIFNLKGLNKYLRPLGCKMLTVPRVRQAVKEGYWFTTIDLKDANAPPRSEGRHFPSRGYLDDWLVCARSKEQCQQHVALLLDHIQALGLCRNLEKSMLNSSQVTQFLGMVLNSRAAVRTLTPREAASLQCLPLTLPTGGRRQLEAMSPPYGVDSGYGPGSSPGPRVHAASAKLPALFRAVPSDVPAGQGAVLSEAAQGPLLVEMPCQHFEGHTLVIWHQFISIDASQEGWVAVHKGCGISG</sequence>
<organism evidence="1 2">
    <name type="scientific">Synaphobranchus kaupii</name>
    <name type="common">Kaup's arrowtooth eel</name>
    <dbReference type="NCBI Taxonomy" id="118154"/>
    <lineage>
        <taxon>Eukaryota</taxon>
        <taxon>Metazoa</taxon>
        <taxon>Chordata</taxon>
        <taxon>Craniata</taxon>
        <taxon>Vertebrata</taxon>
        <taxon>Euteleostomi</taxon>
        <taxon>Actinopterygii</taxon>
        <taxon>Neopterygii</taxon>
        <taxon>Teleostei</taxon>
        <taxon>Anguilliformes</taxon>
        <taxon>Synaphobranchidae</taxon>
        <taxon>Synaphobranchus</taxon>
    </lineage>
</organism>
<dbReference type="PANTHER" id="PTHR33050">
    <property type="entry name" value="REVERSE TRANSCRIPTASE DOMAIN-CONTAINING PROTEIN"/>
    <property type="match status" value="1"/>
</dbReference>
<protein>
    <submittedName>
        <fullName evidence="1">Uncharacterized protein</fullName>
    </submittedName>
</protein>
<dbReference type="InterPro" id="IPR043502">
    <property type="entry name" value="DNA/RNA_pol_sf"/>
</dbReference>
<comment type="caution">
    <text evidence="1">The sequence shown here is derived from an EMBL/GenBank/DDBJ whole genome shotgun (WGS) entry which is preliminary data.</text>
</comment>
<dbReference type="PANTHER" id="PTHR33050:SF7">
    <property type="entry name" value="RIBONUCLEASE H"/>
    <property type="match status" value="1"/>
</dbReference>
<proteinExistence type="predicted"/>
<dbReference type="Proteomes" id="UP001152622">
    <property type="component" value="Chromosome 10"/>
</dbReference>
<name>A0A9Q1IQX8_SYNKA</name>
<dbReference type="InterPro" id="IPR043128">
    <property type="entry name" value="Rev_trsase/Diguanyl_cyclase"/>
</dbReference>
<dbReference type="EMBL" id="JAINUF010000010">
    <property type="protein sequence ID" value="KAJ8348871.1"/>
    <property type="molecule type" value="Genomic_DNA"/>
</dbReference>
<reference evidence="1" key="1">
    <citation type="journal article" date="2023" name="Science">
        <title>Genome structures resolve the early diversification of teleost fishes.</title>
        <authorList>
            <person name="Parey E."/>
            <person name="Louis A."/>
            <person name="Montfort J."/>
            <person name="Bouchez O."/>
            <person name="Roques C."/>
            <person name="Iampietro C."/>
            <person name="Lluch J."/>
            <person name="Castinel A."/>
            <person name="Donnadieu C."/>
            <person name="Desvignes T."/>
            <person name="Floi Bucao C."/>
            <person name="Jouanno E."/>
            <person name="Wen M."/>
            <person name="Mejri S."/>
            <person name="Dirks R."/>
            <person name="Jansen H."/>
            <person name="Henkel C."/>
            <person name="Chen W.J."/>
            <person name="Zahm M."/>
            <person name="Cabau C."/>
            <person name="Klopp C."/>
            <person name="Thompson A.W."/>
            <person name="Robinson-Rechavi M."/>
            <person name="Braasch I."/>
            <person name="Lecointre G."/>
            <person name="Bobe J."/>
            <person name="Postlethwait J.H."/>
            <person name="Berthelot C."/>
            <person name="Roest Crollius H."/>
            <person name="Guiguen Y."/>
        </authorList>
    </citation>
    <scope>NUCLEOTIDE SEQUENCE</scope>
    <source>
        <strain evidence="1">WJC10195</strain>
    </source>
</reference>
<dbReference type="AlphaFoldDB" id="A0A9Q1IQX8"/>
<dbReference type="Gene3D" id="3.10.10.10">
    <property type="entry name" value="HIV Type 1 Reverse Transcriptase, subunit A, domain 1"/>
    <property type="match status" value="1"/>
</dbReference>
<evidence type="ECO:0000313" key="1">
    <source>
        <dbReference type="EMBL" id="KAJ8348871.1"/>
    </source>
</evidence>
<dbReference type="OrthoDB" id="7756796at2759"/>
<dbReference type="Gene3D" id="3.30.70.270">
    <property type="match status" value="2"/>
</dbReference>
<keyword evidence="2" id="KW-1185">Reference proteome</keyword>
<accession>A0A9Q1IQX8</accession>